<evidence type="ECO:0000313" key="2">
    <source>
        <dbReference type="Proteomes" id="UP001596270"/>
    </source>
</evidence>
<keyword evidence="2" id="KW-1185">Reference proteome</keyword>
<gene>
    <name evidence="1" type="ORF">ACFQND_08610</name>
</gene>
<dbReference type="InterPro" id="IPR021549">
    <property type="entry name" value="DUF2894"/>
</dbReference>
<name>A0ABW1TWW5_9BURK</name>
<dbReference type="Pfam" id="PF11445">
    <property type="entry name" value="DUF2894"/>
    <property type="match status" value="1"/>
</dbReference>
<evidence type="ECO:0000313" key="1">
    <source>
        <dbReference type="EMBL" id="MFC6281287.1"/>
    </source>
</evidence>
<reference evidence="2" key="1">
    <citation type="journal article" date="2019" name="Int. J. Syst. Evol. Microbiol.">
        <title>The Global Catalogue of Microorganisms (GCM) 10K type strain sequencing project: providing services to taxonomists for standard genome sequencing and annotation.</title>
        <authorList>
            <consortium name="The Broad Institute Genomics Platform"/>
            <consortium name="The Broad Institute Genome Sequencing Center for Infectious Disease"/>
            <person name="Wu L."/>
            <person name="Ma J."/>
        </authorList>
    </citation>
    <scope>NUCLEOTIDE SEQUENCE [LARGE SCALE GENOMIC DNA]</scope>
    <source>
        <strain evidence="2">CCUG 39402</strain>
    </source>
</reference>
<accession>A0ABW1TWW5</accession>
<dbReference type="Proteomes" id="UP001596270">
    <property type="component" value="Unassembled WGS sequence"/>
</dbReference>
<dbReference type="EMBL" id="JBHSRS010000018">
    <property type="protein sequence ID" value="MFC6281287.1"/>
    <property type="molecule type" value="Genomic_DNA"/>
</dbReference>
<organism evidence="1 2">
    <name type="scientific">Polaromonas aquatica</name>
    <dbReference type="NCBI Taxonomy" id="332657"/>
    <lineage>
        <taxon>Bacteria</taxon>
        <taxon>Pseudomonadati</taxon>
        <taxon>Pseudomonadota</taxon>
        <taxon>Betaproteobacteria</taxon>
        <taxon>Burkholderiales</taxon>
        <taxon>Comamonadaceae</taxon>
        <taxon>Polaromonas</taxon>
    </lineage>
</organism>
<comment type="caution">
    <text evidence="1">The sequence shown here is derived from an EMBL/GenBank/DDBJ whole genome shotgun (WGS) entry which is preliminary data.</text>
</comment>
<proteinExistence type="predicted"/>
<protein>
    <submittedName>
        <fullName evidence="1">DUF2894 domain-containing protein</fullName>
    </submittedName>
</protein>
<sequence length="255" mass="28435">MSASGLADMPHAQRDEEQSLLSWQASLRSQGAQRLDPARFYYLELLSQRLETAPAGVRGILEGKLKAALADYDERFRQAQQVAGDELASLSAKHPDQVRELQRLFAAGDFGAMRRLAAPSAISRPCTPLAQLNQHIRDARKNSMDQHPVNDLGSSMVSDMAAGSEMASVRRFRRAWSKIAAVDQVDRAVDRGPVNAGPLNSHMLVLRSLALMRKLSPDYLQRFLSHVDTLLWLDQANQQDTRVKAKPVRRSRAKK</sequence>
<dbReference type="RefSeq" id="WP_371436778.1">
    <property type="nucleotide sequence ID" value="NZ_JBHSRS010000018.1"/>
</dbReference>